<feature type="region of interest" description="Disordered" evidence="1">
    <location>
        <begin position="1"/>
        <end position="58"/>
    </location>
</feature>
<evidence type="ECO:0000313" key="2">
    <source>
        <dbReference type="EMBL" id="CCD45718.1"/>
    </source>
</evidence>
<dbReference type="Proteomes" id="UP000008177">
    <property type="component" value="Unplaced contigs"/>
</dbReference>
<proteinExistence type="predicted"/>
<evidence type="ECO:0000256" key="1">
    <source>
        <dbReference type="SAM" id="MobiDB-lite"/>
    </source>
</evidence>
<name>G2XZ31_BOTF4</name>
<organism evidence="2 3">
    <name type="scientific">Botryotinia fuckeliana (strain T4)</name>
    <name type="common">Noble rot fungus</name>
    <name type="synonym">Botrytis cinerea</name>
    <dbReference type="NCBI Taxonomy" id="999810"/>
    <lineage>
        <taxon>Eukaryota</taxon>
        <taxon>Fungi</taxon>
        <taxon>Dikarya</taxon>
        <taxon>Ascomycota</taxon>
        <taxon>Pezizomycotina</taxon>
        <taxon>Leotiomycetes</taxon>
        <taxon>Helotiales</taxon>
        <taxon>Sclerotiniaceae</taxon>
        <taxon>Botrytis</taxon>
    </lineage>
</organism>
<reference evidence="3" key="1">
    <citation type="journal article" date="2011" name="PLoS Genet.">
        <title>Genomic analysis of the necrotrophic fungal pathogens Sclerotinia sclerotiorum and Botrytis cinerea.</title>
        <authorList>
            <person name="Amselem J."/>
            <person name="Cuomo C.A."/>
            <person name="van Kan J.A."/>
            <person name="Viaud M."/>
            <person name="Benito E.P."/>
            <person name="Couloux A."/>
            <person name="Coutinho P.M."/>
            <person name="de Vries R.P."/>
            <person name="Dyer P.S."/>
            <person name="Fillinger S."/>
            <person name="Fournier E."/>
            <person name="Gout L."/>
            <person name="Hahn M."/>
            <person name="Kohn L."/>
            <person name="Lapalu N."/>
            <person name="Plummer K.M."/>
            <person name="Pradier J.M."/>
            <person name="Quevillon E."/>
            <person name="Sharon A."/>
            <person name="Simon A."/>
            <person name="ten Have A."/>
            <person name="Tudzynski B."/>
            <person name="Tudzynski P."/>
            <person name="Wincker P."/>
            <person name="Andrew M."/>
            <person name="Anthouard V."/>
            <person name="Beever R.E."/>
            <person name="Beffa R."/>
            <person name="Benoit I."/>
            <person name="Bouzid O."/>
            <person name="Brault B."/>
            <person name="Chen Z."/>
            <person name="Choquer M."/>
            <person name="Collemare J."/>
            <person name="Cotton P."/>
            <person name="Danchin E.G."/>
            <person name="Da Silva C."/>
            <person name="Gautier A."/>
            <person name="Giraud C."/>
            <person name="Giraud T."/>
            <person name="Gonzalez C."/>
            <person name="Grossetete S."/>
            <person name="Guldener U."/>
            <person name="Henrissat B."/>
            <person name="Howlett B.J."/>
            <person name="Kodira C."/>
            <person name="Kretschmer M."/>
            <person name="Lappartient A."/>
            <person name="Leroch M."/>
            <person name="Levis C."/>
            <person name="Mauceli E."/>
            <person name="Neuveglise C."/>
            <person name="Oeser B."/>
            <person name="Pearson M."/>
            <person name="Poulain J."/>
            <person name="Poussereau N."/>
            <person name="Quesneville H."/>
            <person name="Rascle C."/>
            <person name="Schumacher J."/>
            <person name="Segurens B."/>
            <person name="Sexton A."/>
            <person name="Silva E."/>
            <person name="Sirven C."/>
            <person name="Soanes D.M."/>
            <person name="Talbot N.J."/>
            <person name="Templeton M."/>
            <person name="Yandava C."/>
            <person name="Yarden O."/>
            <person name="Zeng Q."/>
            <person name="Rollins J.A."/>
            <person name="Lebrun M.H."/>
            <person name="Dickman M."/>
        </authorList>
    </citation>
    <scope>NUCLEOTIDE SEQUENCE [LARGE SCALE GENOMIC DNA]</scope>
    <source>
        <strain evidence="3">T4</strain>
    </source>
</reference>
<accession>G2XZ31</accession>
<dbReference type="EMBL" id="FQ790278">
    <property type="protein sequence ID" value="CCD45718.1"/>
    <property type="molecule type" value="Genomic_DNA"/>
</dbReference>
<sequence length="58" mass="6804">MKKIYRAPPISEHDEEDEYDREQHSGMNSSNQRIDANKSTGRSKIEEFCSPLSRTLYQ</sequence>
<dbReference type="HOGENOM" id="CLU_2978847_0_0_1"/>
<dbReference type="AlphaFoldDB" id="G2XZ31"/>
<feature type="compositionally biased region" description="Polar residues" evidence="1">
    <location>
        <begin position="25"/>
        <end position="42"/>
    </location>
</feature>
<gene>
    <name evidence="2" type="ORF">BofuT4_P047360.1</name>
</gene>
<evidence type="ECO:0000313" key="3">
    <source>
        <dbReference type="Proteomes" id="UP000008177"/>
    </source>
</evidence>
<dbReference type="InParanoid" id="G2XZ31"/>
<protein>
    <submittedName>
        <fullName evidence="2">Uncharacterized protein</fullName>
    </submittedName>
</protein>